<dbReference type="Proteomes" id="UP001189429">
    <property type="component" value="Unassembled WGS sequence"/>
</dbReference>
<organism evidence="2 3">
    <name type="scientific">Prorocentrum cordatum</name>
    <dbReference type="NCBI Taxonomy" id="2364126"/>
    <lineage>
        <taxon>Eukaryota</taxon>
        <taxon>Sar</taxon>
        <taxon>Alveolata</taxon>
        <taxon>Dinophyceae</taxon>
        <taxon>Prorocentrales</taxon>
        <taxon>Prorocentraceae</taxon>
        <taxon>Prorocentrum</taxon>
    </lineage>
</organism>
<name>A0ABN9SI16_9DINO</name>
<evidence type="ECO:0000256" key="1">
    <source>
        <dbReference type="SAM" id="MobiDB-lite"/>
    </source>
</evidence>
<comment type="caution">
    <text evidence="2">The sequence shown here is derived from an EMBL/GenBank/DDBJ whole genome shotgun (WGS) entry which is preliminary data.</text>
</comment>
<feature type="compositionally biased region" description="Polar residues" evidence="1">
    <location>
        <begin position="78"/>
        <end position="94"/>
    </location>
</feature>
<proteinExistence type="predicted"/>
<evidence type="ECO:0000313" key="2">
    <source>
        <dbReference type="EMBL" id="CAK0831331.1"/>
    </source>
</evidence>
<accession>A0ABN9SI16</accession>
<dbReference type="EMBL" id="CAUYUJ010011203">
    <property type="protein sequence ID" value="CAK0831331.1"/>
    <property type="molecule type" value="Genomic_DNA"/>
</dbReference>
<reference evidence="2" key="1">
    <citation type="submission" date="2023-10" db="EMBL/GenBank/DDBJ databases">
        <authorList>
            <person name="Chen Y."/>
            <person name="Shah S."/>
            <person name="Dougan E. K."/>
            <person name="Thang M."/>
            <person name="Chan C."/>
        </authorList>
    </citation>
    <scope>NUCLEOTIDE SEQUENCE [LARGE SCALE GENOMIC DNA]</scope>
</reference>
<sequence>MLIQCCLLRIVPFRLMSMQRSTSSSVSFQKGAPLWPTAALLMQSPMGPSSASARLTAATASSRLATSHGTASAPAPASRQTARSFSSERASAPSTPLRRSA</sequence>
<evidence type="ECO:0000313" key="3">
    <source>
        <dbReference type="Proteomes" id="UP001189429"/>
    </source>
</evidence>
<protein>
    <submittedName>
        <fullName evidence="2">Uncharacterized protein</fullName>
    </submittedName>
</protein>
<feature type="compositionally biased region" description="Low complexity" evidence="1">
    <location>
        <begin position="49"/>
        <end position="67"/>
    </location>
</feature>
<feature type="region of interest" description="Disordered" evidence="1">
    <location>
        <begin position="45"/>
        <end position="101"/>
    </location>
</feature>
<keyword evidence="3" id="KW-1185">Reference proteome</keyword>
<gene>
    <name evidence="2" type="ORF">PCOR1329_LOCUS29667</name>
</gene>